<feature type="compositionally biased region" description="Polar residues" evidence="1">
    <location>
        <begin position="21"/>
        <end position="34"/>
    </location>
</feature>
<comment type="caution">
    <text evidence="2">The sequence shown here is derived from an EMBL/GenBank/DDBJ whole genome shotgun (WGS) entry which is preliminary data.</text>
</comment>
<evidence type="ECO:0000313" key="2">
    <source>
        <dbReference type="EMBL" id="KAF4956309.1"/>
    </source>
</evidence>
<proteinExistence type="predicted"/>
<reference evidence="2" key="2">
    <citation type="submission" date="2020-05" db="EMBL/GenBank/DDBJ databases">
        <authorList>
            <person name="Kim H.-S."/>
            <person name="Proctor R.H."/>
            <person name="Brown D.W."/>
        </authorList>
    </citation>
    <scope>NUCLEOTIDE SEQUENCE</scope>
    <source>
        <strain evidence="2">NRRL 45417</strain>
    </source>
</reference>
<dbReference type="AlphaFoldDB" id="A0A8H4TEI1"/>
<protein>
    <submittedName>
        <fullName evidence="2">Uncharacterized protein</fullName>
    </submittedName>
</protein>
<sequence length="137" mass="15417">MPKRRLPSDSGDGTARKILKVSNQQMEHPANFNETVSGVRKYSFSQSPNELEPQMRLLMPENAVRYGNDEPTNLGDVSSSSRTDTENGAEGSKEESSEDSDMEESLKSPVPETPEEMSAEIKRLKEMMKSKTYMMKH</sequence>
<reference evidence="2" key="1">
    <citation type="journal article" date="2020" name="BMC Genomics">
        <title>Correction to: Identification and distribution of gene clusters required for synthesis of sphingolipid metabolism inhibitors in diverse species of the filamentous fungus Fusarium.</title>
        <authorList>
            <person name="Kim H.S."/>
            <person name="Lohmar J.M."/>
            <person name="Busman M."/>
            <person name="Brown D.W."/>
            <person name="Naumann T.A."/>
            <person name="Divon H.H."/>
            <person name="Lysoe E."/>
            <person name="Uhlig S."/>
            <person name="Proctor R.H."/>
        </authorList>
    </citation>
    <scope>NUCLEOTIDE SEQUENCE</scope>
    <source>
        <strain evidence="2">NRRL 45417</strain>
    </source>
</reference>
<name>A0A8H4TEI1_9HYPO</name>
<dbReference type="OrthoDB" id="5087325at2759"/>
<dbReference type="EMBL" id="JABFAI010000087">
    <property type="protein sequence ID" value="KAF4956309.1"/>
    <property type="molecule type" value="Genomic_DNA"/>
</dbReference>
<evidence type="ECO:0000313" key="3">
    <source>
        <dbReference type="Proteomes" id="UP000604273"/>
    </source>
</evidence>
<gene>
    <name evidence="2" type="ORF">FGADI_3886</name>
</gene>
<evidence type="ECO:0000256" key="1">
    <source>
        <dbReference type="SAM" id="MobiDB-lite"/>
    </source>
</evidence>
<organism evidence="2 3">
    <name type="scientific">Fusarium gaditjirri</name>
    <dbReference type="NCBI Taxonomy" id="282569"/>
    <lineage>
        <taxon>Eukaryota</taxon>
        <taxon>Fungi</taxon>
        <taxon>Dikarya</taxon>
        <taxon>Ascomycota</taxon>
        <taxon>Pezizomycotina</taxon>
        <taxon>Sordariomycetes</taxon>
        <taxon>Hypocreomycetidae</taxon>
        <taxon>Hypocreales</taxon>
        <taxon>Nectriaceae</taxon>
        <taxon>Fusarium</taxon>
        <taxon>Fusarium nisikadoi species complex</taxon>
    </lineage>
</organism>
<feature type="region of interest" description="Disordered" evidence="1">
    <location>
        <begin position="61"/>
        <end position="119"/>
    </location>
</feature>
<accession>A0A8H4TEI1</accession>
<feature type="region of interest" description="Disordered" evidence="1">
    <location>
        <begin position="1"/>
        <end position="34"/>
    </location>
</feature>
<dbReference type="Proteomes" id="UP000604273">
    <property type="component" value="Unassembled WGS sequence"/>
</dbReference>
<keyword evidence="3" id="KW-1185">Reference proteome</keyword>